<dbReference type="AlphaFoldDB" id="A0A180GNM9"/>
<evidence type="ECO:0008006" key="6">
    <source>
        <dbReference type="Google" id="ProtNLM"/>
    </source>
</evidence>
<dbReference type="Proteomes" id="UP000005240">
    <property type="component" value="Unassembled WGS sequence"/>
</dbReference>
<gene>
    <name evidence="3" type="ORF">PTTG_27311</name>
</gene>
<dbReference type="EnsemblFungi" id="PTTG_27311-t43_1">
    <property type="protein sequence ID" value="PTTG_27311-t43_1-p1"/>
    <property type="gene ID" value="PTTG_27311"/>
</dbReference>
<reference evidence="3" key="1">
    <citation type="submission" date="2009-11" db="EMBL/GenBank/DDBJ databases">
        <authorList>
            <consortium name="The Broad Institute Genome Sequencing Platform"/>
            <person name="Ward D."/>
            <person name="Feldgarden M."/>
            <person name="Earl A."/>
            <person name="Young S.K."/>
            <person name="Zeng Q."/>
            <person name="Koehrsen M."/>
            <person name="Alvarado L."/>
            <person name="Berlin A."/>
            <person name="Bochicchio J."/>
            <person name="Borenstein D."/>
            <person name="Chapman S.B."/>
            <person name="Chen Z."/>
            <person name="Engels R."/>
            <person name="Freedman E."/>
            <person name="Gellesch M."/>
            <person name="Goldberg J."/>
            <person name="Griggs A."/>
            <person name="Gujja S."/>
            <person name="Heilman E."/>
            <person name="Heiman D."/>
            <person name="Hepburn T."/>
            <person name="Howarth C."/>
            <person name="Jen D."/>
            <person name="Larson L."/>
            <person name="Lewis B."/>
            <person name="Mehta T."/>
            <person name="Park D."/>
            <person name="Pearson M."/>
            <person name="Roberts A."/>
            <person name="Saif S."/>
            <person name="Shea T."/>
            <person name="Shenoy N."/>
            <person name="Sisk P."/>
            <person name="Stolte C."/>
            <person name="Sykes S."/>
            <person name="Thomson T."/>
            <person name="Walk T."/>
            <person name="White J."/>
            <person name="Yandava C."/>
            <person name="Izard J."/>
            <person name="Baranova O.V."/>
            <person name="Blanton J.M."/>
            <person name="Tanner A.C."/>
            <person name="Dewhirst F.E."/>
            <person name="Haas B."/>
            <person name="Nusbaum C."/>
            <person name="Birren B."/>
        </authorList>
    </citation>
    <scope>NUCLEOTIDE SEQUENCE [LARGE SCALE GENOMIC DNA]</scope>
    <source>
        <strain evidence="3">1-1 BBBD Race 1</strain>
    </source>
</reference>
<keyword evidence="2" id="KW-0732">Signal</keyword>
<reference evidence="4" key="4">
    <citation type="submission" date="2025-05" db="UniProtKB">
        <authorList>
            <consortium name="EnsemblFungi"/>
        </authorList>
    </citation>
    <scope>IDENTIFICATION</scope>
    <source>
        <strain evidence="4">isolate 1-1 / race 1 (BBBD)</strain>
    </source>
</reference>
<reference evidence="4 5" key="3">
    <citation type="journal article" date="2017" name="G3 (Bethesda)">
        <title>Comparative analysis highlights variable genome content of wheat rusts and divergence of the mating loci.</title>
        <authorList>
            <person name="Cuomo C.A."/>
            <person name="Bakkeren G."/>
            <person name="Khalil H.B."/>
            <person name="Panwar V."/>
            <person name="Joly D."/>
            <person name="Linning R."/>
            <person name="Sakthikumar S."/>
            <person name="Song X."/>
            <person name="Adiconis X."/>
            <person name="Fan L."/>
            <person name="Goldberg J.M."/>
            <person name="Levin J.Z."/>
            <person name="Young S."/>
            <person name="Zeng Q."/>
            <person name="Anikster Y."/>
            <person name="Bruce M."/>
            <person name="Wang M."/>
            <person name="Yin C."/>
            <person name="McCallum B."/>
            <person name="Szabo L.J."/>
            <person name="Hulbert S."/>
            <person name="Chen X."/>
            <person name="Fellers J.P."/>
        </authorList>
    </citation>
    <scope>NUCLEOTIDE SEQUENCE</scope>
    <source>
        <strain evidence="4">isolate 1-1 / race 1 (BBBD)</strain>
        <strain evidence="5">Isolate 1-1 / race 1 (BBBD)</strain>
    </source>
</reference>
<evidence type="ECO:0000256" key="2">
    <source>
        <dbReference type="SAM" id="SignalP"/>
    </source>
</evidence>
<sequence length="128" mass="13907">MALTWSAVFVLLMAINQTCSAVPSRMSSEVEARDTIYDAQLRCFTKKCADSEANGYQSVRDEPETPKRRPLRQSAPVKCGDTGLPPPCGPQAKKGSRPNKSPWSKGRPKPHQTAPVTCSDTGLPPPCH</sequence>
<evidence type="ECO:0000313" key="5">
    <source>
        <dbReference type="Proteomes" id="UP000005240"/>
    </source>
</evidence>
<evidence type="ECO:0000313" key="3">
    <source>
        <dbReference type="EMBL" id="OAV93543.1"/>
    </source>
</evidence>
<dbReference type="OrthoDB" id="2506293at2759"/>
<proteinExistence type="predicted"/>
<dbReference type="VEuPathDB" id="FungiDB:PTTG_27311"/>
<feature type="region of interest" description="Disordered" evidence="1">
    <location>
        <begin position="51"/>
        <end position="128"/>
    </location>
</feature>
<feature type="signal peptide" evidence="2">
    <location>
        <begin position="1"/>
        <end position="21"/>
    </location>
</feature>
<accession>A0A180GNM9</accession>
<feature type="chain" id="PRO_5008110107" description="Secreted protein" evidence="2">
    <location>
        <begin position="22"/>
        <end position="128"/>
    </location>
</feature>
<reference evidence="3" key="2">
    <citation type="submission" date="2016-05" db="EMBL/GenBank/DDBJ databases">
        <title>Comparative analysis highlights variable genome content of wheat rusts and divergence of the mating loci.</title>
        <authorList>
            <person name="Cuomo C.A."/>
            <person name="Bakkeren G."/>
            <person name="Szabo L."/>
            <person name="Khalil H."/>
            <person name="Joly D."/>
            <person name="Goldberg J."/>
            <person name="Young S."/>
            <person name="Zeng Q."/>
            <person name="Fellers J."/>
        </authorList>
    </citation>
    <scope>NUCLEOTIDE SEQUENCE [LARGE SCALE GENOMIC DNA]</scope>
    <source>
        <strain evidence="3">1-1 BBBD Race 1</strain>
    </source>
</reference>
<organism evidence="3">
    <name type="scientific">Puccinia triticina (isolate 1-1 / race 1 (BBBD))</name>
    <name type="common">Brown leaf rust fungus</name>
    <dbReference type="NCBI Taxonomy" id="630390"/>
    <lineage>
        <taxon>Eukaryota</taxon>
        <taxon>Fungi</taxon>
        <taxon>Dikarya</taxon>
        <taxon>Basidiomycota</taxon>
        <taxon>Pucciniomycotina</taxon>
        <taxon>Pucciniomycetes</taxon>
        <taxon>Pucciniales</taxon>
        <taxon>Pucciniaceae</taxon>
        <taxon>Puccinia</taxon>
    </lineage>
</organism>
<dbReference type="EMBL" id="ADAS02000050">
    <property type="protein sequence ID" value="OAV93543.1"/>
    <property type="molecule type" value="Genomic_DNA"/>
</dbReference>
<name>A0A180GNM9_PUCT1</name>
<evidence type="ECO:0000313" key="4">
    <source>
        <dbReference type="EnsemblFungi" id="PTTG_27311-t43_1-p1"/>
    </source>
</evidence>
<keyword evidence="5" id="KW-1185">Reference proteome</keyword>
<evidence type="ECO:0000256" key="1">
    <source>
        <dbReference type="SAM" id="MobiDB-lite"/>
    </source>
</evidence>
<protein>
    <recommendedName>
        <fullName evidence="6">Secreted protein</fullName>
    </recommendedName>
</protein>